<comment type="caution">
    <text evidence="1">The sequence shown here is derived from an EMBL/GenBank/DDBJ whole genome shotgun (WGS) entry which is preliminary data.</text>
</comment>
<protein>
    <submittedName>
        <fullName evidence="1">Uncharacterized protein</fullName>
    </submittedName>
</protein>
<gene>
    <name evidence="1" type="ORF">OXX778_LOCUS23484</name>
</gene>
<organism evidence="1 2">
    <name type="scientific">Brachionus calyciflorus</name>
    <dbReference type="NCBI Taxonomy" id="104777"/>
    <lineage>
        <taxon>Eukaryota</taxon>
        <taxon>Metazoa</taxon>
        <taxon>Spiralia</taxon>
        <taxon>Gnathifera</taxon>
        <taxon>Rotifera</taxon>
        <taxon>Eurotatoria</taxon>
        <taxon>Monogononta</taxon>
        <taxon>Pseudotrocha</taxon>
        <taxon>Ploima</taxon>
        <taxon>Brachionidae</taxon>
        <taxon>Brachionus</taxon>
    </lineage>
</organism>
<proteinExistence type="predicted"/>
<dbReference type="AlphaFoldDB" id="A0A814T4E3"/>
<name>A0A814T4E3_9BILA</name>
<accession>A0A814T4E3</accession>
<keyword evidence="2" id="KW-1185">Reference proteome</keyword>
<evidence type="ECO:0000313" key="1">
    <source>
        <dbReference type="EMBL" id="CAF1156901.1"/>
    </source>
</evidence>
<dbReference type="EMBL" id="CAJNOC010013040">
    <property type="protein sequence ID" value="CAF1156901.1"/>
    <property type="molecule type" value="Genomic_DNA"/>
</dbReference>
<sequence>MRVRYPYCTCKPTCLTRYLIMTCTKTGKITVKGLNLHNIEEKLVVPVDLTKKGVSSKFKEIIENLIFNHNIFKPYSIYTKLLLDYHNETPSLIQIQNYIKYRRKKVGDIYI</sequence>
<reference evidence="1" key="1">
    <citation type="submission" date="2021-02" db="EMBL/GenBank/DDBJ databases">
        <authorList>
            <person name="Nowell W R."/>
        </authorList>
    </citation>
    <scope>NUCLEOTIDE SEQUENCE</scope>
    <source>
        <strain evidence="1">Ploen Becks lab</strain>
    </source>
</reference>
<dbReference type="Proteomes" id="UP000663879">
    <property type="component" value="Unassembled WGS sequence"/>
</dbReference>
<evidence type="ECO:0000313" key="2">
    <source>
        <dbReference type="Proteomes" id="UP000663879"/>
    </source>
</evidence>